<dbReference type="EMBL" id="LATX01001174">
    <property type="protein sequence ID" value="KTB43393.1"/>
    <property type="molecule type" value="Genomic_DNA"/>
</dbReference>
<keyword evidence="6" id="KW-0812">Transmembrane</keyword>
<evidence type="ECO:0000313" key="7">
    <source>
        <dbReference type="EMBL" id="KTB43393.1"/>
    </source>
</evidence>
<comment type="caution">
    <text evidence="7">The sequence shown here is derived from an EMBL/GenBank/DDBJ whole genome shotgun (WGS) entry which is preliminary data.</text>
</comment>
<reference evidence="7 8" key="1">
    <citation type="submission" date="2015-12" db="EMBL/GenBank/DDBJ databases">
        <title>Draft genome sequence of Moniliophthora roreri, the causal agent of frosty pod rot of cacao.</title>
        <authorList>
            <person name="Aime M.C."/>
            <person name="Diaz-Valderrama J.R."/>
            <person name="Kijpornyongpan T."/>
            <person name="Phillips-Mora W."/>
        </authorList>
    </citation>
    <scope>NUCLEOTIDE SEQUENCE [LARGE SCALE GENOMIC DNA]</scope>
    <source>
        <strain evidence="7 8">MCA 2952</strain>
    </source>
</reference>
<evidence type="ECO:0000256" key="5">
    <source>
        <dbReference type="SAM" id="MobiDB-lite"/>
    </source>
</evidence>
<keyword evidence="6" id="KW-0472">Membrane</keyword>
<evidence type="ECO:0000313" key="8">
    <source>
        <dbReference type="Proteomes" id="UP000054988"/>
    </source>
</evidence>
<feature type="region of interest" description="Disordered" evidence="5">
    <location>
        <begin position="155"/>
        <end position="184"/>
    </location>
</feature>
<keyword evidence="3" id="KW-0418">Kinase</keyword>
<dbReference type="CDD" id="cd12087">
    <property type="entry name" value="TM_EGFR-like"/>
    <property type="match status" value="1"/>
</dbReference>
<sequence length="254" mass="27901">MPLQPPFSLDTAGSTEISDKLAVPTQPQSGTLMPDTFKTLDTDMDTVIEPFTIPTMPINVYAAQSSVSEESSAPSSSTSSSSPSTATVVGATVGGIILLILVGLFVWLFLRRHRSKNKDTENLRWHMVQSRNVTKEDMNTKIDFGDVIDIRPLPCAREPRTPTQENPFLSDDEEGDCSETLSDSRRGSAASSIHFAGLPATPISSSFAVTQTGHYAPRQSRRQSQSKDMNWAENQTSLMSVLDFMKQRTEAQRK</sequence>
<dbReference type="AlphaFoldDB" id="A0A0W0G4B0"/>
<name>A0A0W0G4B0_MONRR</name>
<gene>
    <name evidence="7" type="ORF">WG66_4015</name>
</gene>
<dbReference type="GO" id="GO:0004714">
    <property type="term" value="F:transmembrane receptor protein tyrosine kinase activity"/>
    <property type="evidence" value="ECO:0007669"/>
    <property type="project" value="UniProtKB-EC"/>
</dbReference>
<dbReference type="Proteomes" id="UP000054988">
    <property type="component" value="Unassembled WGS sequence"/>
</dbReference>
<dbReference type="EC" id="2.7.10.1" evidence="1"/>
<evidence type="ECO:0000256" key="6">
    <source>
        <dbReference type="SAM" id="Phobius"/>
    </source>
</evidence>
<organism evidence="7 8">
    <name type="scientific">Moniliophthora roreri</name>
    <name type="common">Frosty pod rot fungus</name>
    <name type="synonym">Monilia roreri</name>
    <dbReference type="NCBI Taxonomy" id="221103"/>
    <lineage>
        <taxon>Eukaryota</taxon>
        <taxon>Fungi</taxon>
        <taxon>Dikarya</taxon>
        <taxon>Basidiomycota</taxon>
        <taxon>Agaricomycotina</taxon>
        <taxon>Agaricomycetes</taxon>
        <taxon>Agaricomycetidae</taxon>
        <taxon>Agaricales</taxon>
        <taxon>Marasmiineae</taxon>
        <taxon>Marasmiaceae</taxon>
        <taxon>Moniliophthora</taxon>
    </lineage>
</organism>
<dbReference type="InterPro" id="IPR044912">
    <property type="entry name" value="Egfr_JX_dom"/>
</dbReference>
<dbReference type="Gene3D" id="6.10.250.2930">
    <property type="match status" value="1"/>
</dbReference>
<keyword evidence="6" id="KW-1133">Transmembrane helix</keyword>
<keyword evidence="4" id="KW-0829">Tyrosine-protein kinase</keyword>
<protein>
    <recommendedName>
        <fullName evidence="1">receptor protein-tyrosine kinase</fullName>
        <ecNumber evidence="1">2.7.10.1</ecNumber>
    </recommendedName>
</protein>
<evidence type="ECO:0000256" key="2">
    <source>
        <dbReference type="ARBA" id="ARBA00022679"/>
    </source>
</evidence>
<feature type="transmembrane region" description="Helical" evidence="6">
    <location>
        <begin position="88"/>
        <end position="110"/>
    </location>
</feature>
<evidence type="ECO:0000256" key="4">
    <source>
        <dbReference type="ARBA" id="ARBA00023137"/>
    </source>
</evidence>
<evidence type="ECO:0000256" key="1">
    <source>
        <dbReference type="ARBA" id="ARBA00011902"/>
    </source>
</evidence>
<evidence type="ECO:0000256" key="3">
    <source>
        <dbReference type="ARBA" id="ARBA00022777"/>
    </source>
</evidence>
<accession>A0A0W0G4B0</accession>
<keyword evidence="2" id="KW-0808">Transferase</keyword>
<proteinExistence type="predicted"/>